<keyword evidence="13" id="KW-0413">Isomerase</keyword>
<keyword evidence="12" id="KW-0584">Phenylalanine biosynthesis</keyword>
<evidence type="ECO:0000259" key="21">
    <source>
        <dbReference type="PROSITE" id="PS51171"/>
    </source>
</evidence>
<evidence type="ECO:0000256" key="5">
    <source>
        <dbReference type="ARBA" id="ARBA00004817"/>
    </source>
</evidence>
<evidence type="ECO:0000256" key="15">
    <source>
        <dbReference type="ARBA" id="ARBA00023268"/>
    </source>
</evidence>
<evidence type="ECO:0000259" key="22">
    <source>
        <dbReference type="PROSITE" id="PS51671"/>
    </source>
</evidence>
<dbReference type="EMBL" id="QLYR01000010">
    <property type="protein sequence ID" value="RAQ22659.1"/>
    <property type="molecule type" value="Genomic_DNA"/>
</dbReference>
<dbReference type="Gene3D" id="3.30.70.260">
    <property type="match status" value="1"/>
</dbReference>
<dbReference type="Gene3D" id="3.40.190.10">
    <property type="entry name" value="Periplasmic binding protein-like II"/>
    <property type="match status" value="2"/>
</dbReference>
<dbReference type="PROSITE" id="PS51671">
    <property type="entry name" value="ACT"/>
    <property type="match status" value="1"/>
</dbReference>
<dbReference type="Gene3D" id="1.20.59.10">
    <property type="entry name" value="Chorismate mutase"/>
    <property type="match status" value="1"/>
</dbReference>
<feature type="domain" description="Prephenate dehydratase" evidence="21">
    <location>
        <begin position="107"/>
        <end position="282"/>
    </location>
</feature>
<proteinExistence type="predicted"/>
<dbReference type="PROSITE" id="PS51171">
    <property type="entry name" value="PREPHENATE_DEHYDR_3"/>
    <property type="match status" value="1"/>
</dbReference>
<evidence type="ECO:0000256" key="7">
    <source>
        <dbReference type="ARBA" id="ARBA00014401"/>
    </source>
</evidence>
<feature type="domain" description="Chorismate mutase" evidence="20">
    <location>
        <begin position="1"/>
        <end position="85"/>
    </location>
</feature>
<dbReference type="UniPathway" id="UPA00120">
    <property type="reaction ID" value="UER00203"/>
</dbReference>
<accession>A0A328UCQ3</accession>
<keyword evidence="11" id="KW-0057">Aromatic amino acid biosynthesis</keyword>
<organism evidence="23 24">
    <name type="scientific">Hydrogeniiclostridium mannosilyticum</name>
    <dbReference type="NCBI Taxonomy" id="2764322"/>
    <lineage>
        <taxon>Bacteria</taxon>
        <taxon>Bacillati</taxon>
        <taxon>Bacillota</taxon>
        <taxon>Clostridia</taxon>
        <taxon>Eubacteriales</taxon>
        <taxon>Acutalibacteraceae</taxon>
        <taxon>Hydrogeniiclostridium</taxon>
    </lineage>
</organism>
<name>A0A328UCQ3_9FIRM</name>
<reference evidence="23 24" key="1">
    <citation type="submission" date="2018-06" db="EMBL/GenBank/DDBJ databases">
        <title>Noncontiguous genome sequence of Ruminococcaceae bacterium ASD2818.</title>
        <authorList>
            <person name="Chaplin A.V."/>
            <person name="Sokolova S.R."/>
            <person name="Kochetkova T.O."/>
            <person name="Goltsov A.Y."/>
            <person name="Trofimov D.Y."/>
            <person name="Efimov B.A."/>
        </authorList>
    </citation>
    <scope>NUCLEOTIDE SEQUENCE [LARGE SCALE GENOMIC DNA]</scope>
    <source>
        <strain evidence="23 24">ASD2818</strain>
    </source>
</reference>
<evidence type="ECO:0000313" key="24">
    <source>
        <dbReference type="Proteomes" id="UP000249377"/>
    </source>
</evidence>
<comment type="pathway">
    <text evidence="5">Metabolic intermediate biosynthesis; prephenate biosynthesis; prephenate from chorismate: step 1/1.</text>
</comment>
<dbReference type="GO" id="GO:0005737">
    <property type="term" value="C:cytoplasm"/>
    <property type="evidence" value="ECO:0007669"/>
    <property type="project" value="UniProtKB-SubCell"/>
</dbReference>
<dbReference type="SMART" id="SM00830">
    <property type="entry name" value="CM_2"/>
    <property type="match status" value="1"/>
</dbReference>
<dbReference type="InterPro" id="IPR045865">
    <property type="entry name" value="ACT-like_dom_sf"/>
</dbReference>
<evidence type="ECO:0000256" key="9">
    <source>
        <dbReference type="ARBA" id="ARBA00022490"/>
    </source>
</evidence>
<dbReference type="InterPro" id="IPR018528">
    <property type="entry name" value="Preph_deHydtase_CS"/>
</dbReference>
<evidence type="ECO:0000256" key="4">
    <source>
        <dbReference type="ARBA" id="ARBA00004741"/>
    </source>
</evidence>
<evidence type="ECO:0000256" key="12">
    <source>
        <dbReference type="ARBA" id="ARBA00023222"/>
    </source>
</evidence>
<dbReference type="SUPFAM" id="SSF53850">
    <property type="entry name" value="Periplasmic binding protein-like II"/>
    <property type="match status" value="1"/>
</dbReference>
<dbReference type="SUPFAM" id="SSF55021">
    <property type="entry name" value="ACT-like"/>
    <property type="match status" value="1"/>
</dbReference>
<dbReference type="GO" id="GO:0004664">
    <property type="term" value="F:prephenate dehydratase activity"/>
    <property type="evidence" value="ECO:0007669"/>
    <property type="project" value="UniProtKB-EC"/>
</dbReference>
<dbReference type="InterPro" id="IPR002912">
    <property type="entry name" value="ACT_dom"/>
</dbReference>
<feature type="domain" description="ACT" evidence="22">
    <location>
        <begin position="294"/>
        <end position="374"/>
    </location>
</feature>
<evidence type="ECO:0000256" key="19">
    <source>
        <dbReference type="PIRSR" id="PIRSR001500-2"/>
    </source>
</evidence>
<evidence type="ECO:0000256" key="2">
    <source>
        <dbReference type="ARBA" id="ARBA00002364"/>
    </source>
</evidence>
<dbReference type="CDD" id="cd13631">
    <property type="entry name" value="PBP2_Ct-PDT_like"/>
    <property type="match status" value="1"/>
</dbReference>
<feature type="site" description="Essential for prephenate dehydratase activity" evidence="19">
    <location>
        <position position="275"/>
    </location>
</feature>
<dbReference type="GO" id="GO:0009094">
    <property type="term" value="P:L-phenylalanine biosynthetic process"/>
    <property type="evidence" value="ECO:0007669"/>
    <property type="project" value="UniProtKB-UniPathway"/>
</dbReference>
<keyword evidence="9" id="KW-0963">Cytoplasm</keyword>
<keyword evidence="14" id="KW-0456">Lyase</keyword>
<sequence length="374" mass="40688">MELNEIRLKIDEIDKALLPLFLERMACARQVAAIKKERGLPILNTDRENEILDHVAKQAGDYAGEARLLYTHIMELSRGLQHNLLEDGSRLRGLLESATPLPEGSFTVACLGDPGSFTRAAAGELFPQGVQLPFHTFSEVFSAVAQGNADFGVVAVENSSAGSVSEVYDNILKYRFFIVGAETFRIHQCLAAPAVPTAQQPLTAVYSHPQALSQCSEVISQLGLEPVPCSSTTEGAFAAKEHGAGAAAICSLQAAADAGLTVLRENVQNAENNRTRFIIISRSLYISSEAQKISLCFSLPHRTGSLYSILARFAAAGLNLTKIESRPIAGRDFEYDFYLDFTGSIHEKRVAQLLCALSAELPRFSFLGNYCEKE</sequence>
<dbReference type="AlphaFoldDB" id="A0A328UCQ3"/>
<evidence type="ECO:0000256" key="6">
    <source>
        <dbReference type="ARBA" id="ARBA00013147"/>
    </source>
</evidence>
<evidence type="ECO:0000256" key="13">
    <source>
        <dbReference type="ARBA" id="ARBA00023235"/>
    </source>
</evidence>
<evidence type="ECO:0000256" key="17">
    <source>
        <dbReference type="ARBA" id="ARBA00031520"/>
    </source>
</evidence>
<evidence type="ECO:0000259" key="20">
    <source>
        <dbReference type="PROSITE" id="PS51168"/>
    </source>
</evidence>
<evidence type="ECO:0000313" key="23">
    <source>
        <dbReference type="EMBL" id="RAQ22659.1"/>
    </source>
</evidence>
<dbReference type="UniPathway" id="UPA00121">
    <property type="reaction ID" value="UER00345"/>
</dbReference>
<dbReference type="PROSITE" id="PS00858">
    <property type="entry name" value="PREPHENATE_DEHYDR_2"/>
    <property type="match status" value="1"/>
</dbReference>
<evidence type="ECO:0000256" key="3">
    <source>
        <dbReference type="ARBA" id="ARBA00004496"/>
    </source>
</evidence>
<comment type="caution">
    <text evidence="23">The sequence shown here is derived from an EMBL/GenBank/DDBJ whole genome shotgun (WGS) entry which is preliminary data.</text>
</comment>
<comment type="catalytic activity">
    <reaction evidence="1">
        <text>chorismate = prephenate</text>
        <dbReference type="Rhea" id="RHEA:13897"/>
        <dbReference type="ChEBI" id="CHEBI:29748"/>
        <dbReference type="ChEBI" id="CHEBI:29934"/>
        <dbReference type="EC" id="5.4.99.5"/>
    </reaction>
</comment>
<comment type="catalytic activity">
    <reaction evidence="18">
        <text>prephenate + H(+) = 3-phenylpyruvate + CO2 + H2O</text>
        <dbReference type="Rhea" id="RHEA:21648"/>
        <dbReference type="ChEBI" id="CHEBI:15377"/>
        <dbReference type="ChEBI" id="CHEBI:15378"/>
        <dbReference type="ChEBI" id="CHEBI:16526"/>
        <dbReference type="ChEBI" id="CHEBI:18005"/>
        <dbReference type="ChEBI" id="CHEBI:29934"/>
        <dbReference type="EC" id="4.2.1.51"/>
    </reaction>
</comment>
<keyword evidence="15" id="KW-0511">Multifunctional enzyme</keyword>
<dbReference type="GO" id="GO:0046417">
    <property type="term" value="P:chorismate metabolic process"/>
    <property type="evidence" value="ECO:0007669"/>
    <property type="project" value="InterPro"/>
</dbReference>
<dbReference type="PANTHER" id="PTHR21022">
    <property type="entry name" value="PREPHENATE DEHYDRATASE P PROTEIN"/>
    <property type="match status" value="1"/>
</dbReference>
<evidence type="ECO:0000256" key="8">
    <source>
        <dbReference type="ARBA" id="ARBA00021872"/>
    </source>
</evidence>
<dbReference type="EC" id="4.2.1.51" evidence="6"/>
<dbReference type="GO" id="GO:0004106">
    <property type="term" value="F:chorismate mutase activity"/>
    <property type="evidence" value="ECO:0007669"/>
    <property type="project" value="UniProtKB-EC"/>
</dbReference>
<dbReference type="InterPro" id="IPR036263">
    <property type="entry name" value="Chorismate_II_sf"/>
</dbReference>
<dbReference type="Pfam" id="PF00800">
    <property type="entry name" value="PDT"/>
    <property type="match status" value="1"/>
</dbReference>
<dbReference type="PROSITE" id="PS51168">
    <property type="entry name" value="CHORISMATE_MUT_2"/>
    <property type="match status" value="1"/>
</dbReference>
<gene>
    <name evidence="23" type="ORF">DPQ25_11900</name>
</gene>
<dbReference type="InterPro" id="IPR001086">
    <property type="entry name" value="Preph_deHydtase"/>
</dbReference>
<keyword evidence="24" id="KW-1185">Reference proteome</keyword>
<dbReference type="Proteomes" id="UP000249377">
    <property type="component" value="Unassembled WGS sequence"/>
</dbReference>
<dbReference type="CDD" id="cd04905">
    <property type="entry name" value="ACT_CM-PDT"/>
    <property type="match status" value="1"/>
</dbReference>
<evidence type="ECO:0000256" key="16">
    <source>
        <dbReference type="ARBA" id="ARBA00031175"/>
    </source>
</evidence>
<dbReference type="Pfam" id="PF01817">
    <property type="entry name" value="CM_2"/>
    <property type="match status" value="1"/>
</dbReference>
<dbReference type="RefSeq" id="WP_112333400.1">
    <property type="nucleotide sequence ID" value="NZ_JADPHD010000002.1"/>
</dbReference>
<dbReference type="PIRSF" id="PIRSF001500">
    <property type="entry name" value="Chor_mut_pdt_Ppr"/>
    <property type="match status" value="1"/>
</dbReference>
<keyword evidence="10" id="KW-0028">Amino-acid biosynthesis</keyword>
<evidence type="ECO:0000256" key="10">
    <source>
        <dbReference type="ARBA" id="ARBA00022605"/>
    </source>
</evidence>
<dbReference type="PANTHER" id="PTHR21022:SF19">
    <property type="entry name" value="PREPHENATE DEHYDRATASE-RELATED"/>
    <property type="match status" value="1"/>
</dbReference>
<evidence type="ECO:0000256" key="11">
    <source>
        <dbReference type="ARBA" id="ARBA00023141"/>
    </source>
</evidence>
<evidence type="ECO:0000256" key="14">
    <source>
        <dbReference type="ARBA" id="ARBA00023239"/>
    </source>
</evidence>
<dbReference type="InterPro" id="IPR008242">
    <property type="entry name" value="Chor_mutase/pphenate_deHydtase"/>
</dbReference>
<dbReference type="SUPFAM" id="SSF48600">
    <property type="entry name" value="Chorismate mutase II"/>
    <property type="match status" value="1"/>
</dbReference>
<protein>
    <recommendedName>
        <fullName evidence="7">Bifunctional chorismate mutase/prephenate dehydratase</fullName>
        <ecNumber evidence="6">4.2.1.51</ecNumber>
    </recommendedName>
    <alternativeName>
        <fullName evidence="17">Chorismate mutase-prephenate dehydratase</fullName>
    </alternativeName>
    <alternativeName>
        <fullName evidence="8">Prephenate dehydratase</fullName>
    </alternativeName>
    <alternativeName>
        <fullName evidence="16">p-protein</fullName>
    </alternativeName>
</protein>
<comment type="function">
    <text evidence="2">Catalyzes the Claisen rearrangement of chorismate to prephenate and the decarboxylation/dehydration of prephenate to phenylpyruvate.</text>
</comment>
<comment type="subcellular location">
    <subcellularLocation>
        <location evidence="3">Cytoplasm</location>
    </subcellularLocation>
</comment>
<comment type="pathway">
    <text evidence="4">Amino-acid biosynthesis; L-phenylalanine biosynthesis; phenylpyruvate from prephenate: step 1/1.</text>
</comment>
<evidence type="ECO:0000256" key="18">
    <source>
        <dbReference type="ARBA" id="ARBA00047848"/>
    </source>
</evidence>
<dbReference type="InterPro" id="IPR036979">
    <property type="entry name" value="CM_dom_sf"/>
</dbReference>
<dbReference type="InterPro" id="IPR002701">
    <property type="entry name" value="CM_II_prokaryot"/>
</dbReference>
<evidence type="ECO:0000256" key="1">
    <source>
        <dbReference type="ARBA" id="ARBA00000824"/>
    </source>
</evidence>